<dbReference type="GO" id="GO:0008270">
    <property type="term" value="F:zinc ion binding"/>
    <property type="evidence" value="ECO:0007669"/>
    <property type="project" value="UniProtKB-KW"/>
</dbReference>
<evidence type="ECO:0000313" key="10">
    <source>
        <dbReference type="Proteomes" id="UP000015453"/>
    </source>
</evidence>
<organism evidence="9 10">
    <name type="scientific">Genlisea aurea</name>
    <dbReference type="NCBI Taxonomy" id="192259"/>
    <lineage>
        <taxon>Eukaryota</taxon>
        <taxon>Viridiplantae</taxon>
        <taxon>Streptophyta</taxon>
        <taxon>Embryophyta</taxon>
        <taxon>Tracheophyta</taxon>
        <taxon>Spermatophyta</taxon>
        <taxon>Magnoliopsida</taxon>
        <taxon>eudicotyledons</taxon>
        <taxon>Gunneridae</taxon>
        <taxon>Pentapetalae</taxon>
        <taxon>asterids</taxon>
        <taxon>lamiids</taxon>
        <taxon>Lamiales</taxon>
        <taxon>Lentibulariaceae</taxon>
        <taxon>Genlisea</taxon>
    </lineage>
</organism>
<dbReference type="InterPro" id="IPR036236">
    <property type="entry name" value="Znf_C2H2_sf"/>
</dbReference>
<dbReference type="PROSITE" id="PS50157">
    <property type="entry name" value="ZINC_FINGER_C2H2_2"/>
    <property type="match status" value="1"/>
</dbReference>
<dbReference type="SUPFAM" id="SSF57667">
    <property type="entry name" value="beta-beta-alpha zinc fingers"/>
    <property type="match status" value="1"/>
</dbReference>
<evidence type="ECO:0000256" key="4">
    <source>
        <dbReference type="ARBA" id="ARBA00022833"/>
    </source>
</evidence>
<sequence length="98" mass="10855">PPPPPEPKCPSGEDTATAHHRHRSRIFSCNYCRRKFFSSQALGGHQNAHKRERSLAKRANQIGLFSDRYTSLASLPLNGLATPPPYRSLGVEAHASIH</sequence>
<keyword evidence="4" id="KW-0862">Zinc</keyword>
<dbReference type="InterPro" id="IPR044246">
    <property type="entry name" value="ZFP3-like"/>
</dbReference>
<dbReference type="PROSITE" id="PS00028">
    <property type="entry name" value="ZINC_FINGER_C2H2_1"/>
    <property type="match status" value="1"/>
</dbReference>
<feature type="domain" description="C2H2-type" evidence="8">
    <location>
        <begin position="27"/>
        <end position="54"/>
    </location>
</feature>
<dbReference type="Gene3D" id="3.30.160.60">
    <property type="entry name" value="Classic Zinc Finger"/>
    <property type="match status" value="1"/>
</dbReference>
<dbReference type="PANTHER" id="PTHR47287">
    <property type="entry name" value="C2H2 AND C2HC ZINC FINGERS SUPERFAMILY PROTEIN"/>
    <property type="match status" value="1"/>
</dbReference>
<evidence type="ECO:0000256" key="7">
    <source>
        <dbReference type="SAM" id="MobiDB-lite"/>
    </source>
</evidence>
<evidence type="ECO:0000256" key="6">
    <source>
        <dbReference type="PROSITE-ProRule" id="PRU00042"/>
    </source>
</evidence>
<evidence type="ECO:0000256" key="2">
    <source>
        <dbReference type="ARBA" id="ARBA00022723"/>
    </source>
</evidence>
<feature type="non-terminal residue" evidence="9">
    <location>
        <position position="98"/>
    </location>
</feature>
<feature type="region of interest" description="Disordered" evidence="7">
    <location>
        <begin position="1"/>
        <end position="20"/>
    </location>
</feature>
<dbReference type="PANTHER" id="PTHR47287:SF18">
    <property type="entry name" value="TRANSCRIPTION FACTOR C2H2 FAMILY"/>
    <property type="match status" value="1"/>
</dbReference>
<comment type="subcellular location">
    <subcellularLocation>
        <location evidence="1">Nucleus</location>
    </subcellularLocation>
</comment>
<evidence type="ECO:0000256" key="1">
    <source>
        <dbReference type="ARBA" id="ARBA00004123"/>
    </source>
</evidence>
<keyword evidence="2" id="KW-0479">Metal-binding</keyword>
<evidence type="ECO:0000259" key="8">
    <source>
        <dbReference type="PROSITE" id="PS50157"/>
    </source>
</evidence>
<dbReference type="InterPro" id="IPR013087">
    <property type="entry name" value="Znf_C2H2_type"/>
</dbReference>
<name>S8E1M1_9LAMI</name>
<keyword evidence="5" id="KW-0539">Nucleus</keyword>
<accession>S8E1M1</accession>
<gene>
    <name evidence="9" type="ORF">M569_05210</name>
</gene>
<evidence type="ECO:0000256" key="3">
    <source>
        <dbReference type="ARBA" id="ARBA00022771"/>
    </source>
</evidence>
<evidence type="ECO:0000313" key="9">
    <source>
        <dbReference type="EMBL" id="EPS69558.1"/>
    </source>
</evidence>
<dbReference type="Proteomes" id="UP000015453">
    <property type="component" value="Unassembled WGS sequence"/>
</dbReference>
<dbReference type="GO" id="GO:0005634">
    <property type="term" value="C:nucleus"/>
    <property type="evidence" value="ECO:0007669"/>
    <property type="project" value="UniProtKB-SubCell"/>
</dbReference>
<dbReference type="EMBL" id="AUSU01002069">
    <property type="protein sequence ID" value="EPS69558.1"/>
    <property type="molecule type" value="Genomic_DNA"/>
</dbReference>
<feature type="non-terminal residue" evidence="9">
    <location>
        <position position="1"/>
    </location>
</feature>
<proteinExistence type="predicted"/>
<keyword evidence="10" id="KW-1185">Reference proteome</keyword>
<dbReference type="OrthoDB" id="1933825at2759"/>
<comment type="caution">
    <text evidence="9">The sequence shown here is derived from an EMBL/GenBank/DDBJ whole genome shotgun (WGS) entry which is preliminary data.</text>
</comment>
<protein>
    <recommendedName>
        <fullName evidence="8">C2H2-type domain-containing protein</fullName>
    </recommendedName>
</protein>
<keyword evidence="3 6" id="KW-0863">Zinc-finger</keyword>
<dbReference type="GO" id="GO:0009788">
    <property type="term" value="P:negative regulation of abscisic acid-activated signaling pathway"/>
    <property type="evidence" value="ECO:0007669"/>
    <property type="project" value="InterPro"/>
</dbReference>
<evidence type="ECO:0000256" key="5">
    <source>
        <dbReference type="ARBA" id="ARBA00023242"/>
    </source>
</evidence>
<reference evidence="9 10" key="1">
    <citation type="journal article" date="2013" name="BMC Genomics">
        <title>The miniature genome of a carnivorous plant Genlisea aurea contains a low number of genes and short non-coding sequences.</title>
        <authorList>
            <person name="Leushkin E.V."/>
            <person name="Sutormin R.A."/>
            <person name="Nabieva E.R."/>
            <person name="Penin A.A."/>
            <person name="Kondrashov A.S."/>
            <person name="Logacheva M.D."/>
        </authorList>
    </citation>
    <scope>NUCLEOTIDE SEQUENCE [LARGE SCALE GENOMIC DNA]</scope>
</reference>
<dbReference type="AlphaFoldDB" id="S8E1M1"/>